<gene>
    <name evidence="2" type="ORF">NOO_LOCUS9549</name>
</gene>
<protein>
    <submittedName>
        <fullName evidence="4">RRM domain-containing protein</fullName>
    </submittedName>
</protein>
<dbReference type="Proteomes" id="UP000271087">
    <property type="component" value="Unassembled WGS sequence"/>
</dbReference>
<evidence type="ECO:0000313" key="2">
    <source>
        <dbReference type="EMBL" id="VDM93061.1"/>
    </source>
</evidence>
<evidence type="ECO:0000256" key="1">
    <source>
        <dbReference type="SAM" id="MobiDB-lite"/>
    </source>
</evidence>
<evidence type="ECO:0000313" key="4">
    <source>
        <dbReference type="WBParaSite" id="nOo.2.0.1.t09549-RA"/>
    </source>
</evidence>
<feature type="compositionally biased region" description="Basic and acidic residues" evidence="1">
    <location>
        <begin position="112"/>
        <end position="166"/>
    </location>
</feature>
<proteinExistence type="predicted"/>
<name>A0A182EN48_ONCOC</name>
<dbReference type="AlphaFoldDB" id="A0A182EN48"/>
<feature type="compositionally biased region" description="Basic and acidic residues" evidence="1">
    <location>
        <begin position="89"/>
        <end position="98"/>
    </location>
</feature>
<dbReference type="OrthoDB" id="272703at2759"/>
<dbReference type="EMBL" id="UYRW01004733">
    <property type="protein sequence ID" value="VDM93061.1"/>
    <property type="molecule type" value="Genomic_DNA"/>
</dbReference>
<feature type="region of interest" description="Disordered" evidence="1">
    <location>
        <begin position="41"/>
        <end position="60"/>
    </location>
</feature>
<dbReference type="InterPro" id="IPR012677">
    <property type="entry name" value="Nucleotide-bd_a/b_plait_sf"/>
</dbReference>
<organism evidence="4">
    <name type="scientific">Onchocerca ochengi</name>
    <name type="common">Filarial nematode worm</name>
    <dbReference type="NCBI Taxonomy" id="42157"/>
    <lineage>
        <taxon>Eukaryota</taxon>
        <taxon>Metazoa</taxon>
        <taxon>Ecdysozoa</taxon>
        <taxon>Nematoda</taxon>
        <taxon>Chromadorea</taxon>
        <taxon>Rhabditida</taxon>
        <taxon>Spirurina</taxon>
        <taxon>Spiruromorpha</taxon>
        <taxon>Filarioidea</taxon>
        <taxon>Onchocercidae</taxon>
        <taxon>Onchocerca</taxon>
    </lineage>
</organism>
<dbReference type="Gene3D" id="3.30.70.330">
    <property type="match status" value="1"/>
</dbReference>
<evidence type="ECO:0000313" key="3">
    <source>
        <dbReference type="Proteomes" id="UP000271087"/>
    </source>
</evidence>
<accession>A0A182EN48</accession>
<dbReference type="STRING" id="42157.A0A182EN48"/>
<reference evidence="2 3" key="2">
    <citation type="submission" date="2018-08" db="EMBL/GenBank/DDBJ databases">
        <authorList>
            <person name="Laetsch R D."/>
            <person name="Stevens L."/>
            <person name="Kumar S."/>
            <person name="Blaxter L. M."/>
        </authorList>
    </citation>
    <scope>NUCLEOTIDE SEQUENCE [LARGE SCALE GENOMIC DNA]</scope>
</reference>
<reference evidence="4" key="1">
    <citation type="submission" date="2016-06" db="UniProtKB">
        <authorList>
            <consortium name="WormBaseParasite"/>
        </authorList>
    </citation>
    <scope>IDENTIFICATION</scope>
</reference>
<sequence>MAVLAISKLYSEIDQEAYKKADGMKIDGRRVVVDYERGRTQKSWLPRRLGGGKGDTRRLRESKAVLEAAALEMAHEDRDHRSSSTHRSYSHDRERERNGSVSSNSRRHSRSRDRDRERDRDRDRDSRRYDDHRSSRDGRSDGDRDREYRDRDRDRDRGREYDRRRH</sequence>
<feature type="region of interest" description="Disordered" evidence="1">
    <location>
        <begin position="70"/>
        <end position="166"/>
    </location>
</feature>
<dbReference type="WBParaSite" id="nOo.2.0.1.t09549-RA">
    <property type="protein sequence ID" value="nOo.2.0.1.t09549-RA"/>
    <property type="gene ID" value="nOo.2.0.1.g09549"/>
</dbReference>
<feature type="compositionally biased region" description="Basic and acidic residues" evidence="1">
    <location>
        <begin position="73"/>
        <end position="82"/>
    </location>
</feature>
<keyword evidence="3" id="KW-1185">Reference proteome</keyword>